<evidence type="ECO:0000256" key="1">
    <source>
        <dbReference type="SAM" id="Phobius"/>
    </source>
</evidence>
<feature type="transmembrane region" description="Helical" evidence="1">
    <location>
        <begin position="155"/>
        <end position="173"/>
    </location>
</feature>
<accession>A0AAQ0MLA7</accession>
<feature type="transmembrane region" description="Helical" evidence="1">
    <location>
        <begin position="123"/>
        <end position="143"/>
    </location>
</feature>
<evidence type="ECO:0000313" key="2">
    <source>
        <dbReference type="EMBL" id="RMI86107.1"/>
    </source>
</evidence>
<feature type="transmembrane region" description="Helical" evidence="1">
    <location>
        <begin position="6"/>
        <end position="24"/>
    </location>
</feature>
<evidence type="ECO:0008006" key="4">
    <source>
        <dbReference type="Google" id="ProtNLM"/>
    </source>
</evidence>
<gene>
    <name evidence="2" type="ORF">D9V42_02530</name>
</gene>
<dbReference type="Proteomes" id="UP000269505">
    <property type="component" value="Unassembled WGS sequence"/>
</dbReference>
<dbReference type="EMBL" id="RCVN01000002">
    <property type="protein sequence ID" value="RMI86107.1"/>
    <property type="molecule type" value="Genomic_DNA"/>
</dbReference>
<reference evidence="2 3" key="1">
    <citation type="submission" date="2018-10" db="EMBL/GenBank/DDBJ databases">
        <title>Staphylococcus pseudoxylosus sp. nov., isolated from bovine mastitis.</title>
        <authorList>
            <person name="Macfadyen A.C."/>
            <person name="Leroy S."/>
            <person name="Harrison E.M."/>
            <person name="Parkhill J."/>
            <person name="Holmes M.A."/>
            <person name="Paterson G.K."/>
        </authorList>
    </citation>
    <scope>NUCLEOTIDE SEQUENCE [LARGE SCALE GENOMIC DNA]</scope>
    <source>
        <strain evidence="2 3">S04009</strain>
    </source>
</reference>
<feature type="transmembrane region" description="Helical" evidence="1">
    <location>
        <begin position="36"/>
        <end position="55"/>
    </location>
</feature>
<dbReference type="RefSeq" id="WP_122062909.1">
    <property type="nucleotide sequence ID" value="NZ_CP149857.1"/>
</dbReference>
<name>A0AAQ0MLA7_9STAP</name>
<keyword evidence="1" id="KW-1133">Transmembrane helix</keyword>
<organism evidence="2 3">
    <name type="scientific">Staphylococcus pseudoxylosus</name>
    <dbReference type="NCBI Taxonomy" id="2282419"/>
    <lineage>
        <taxon>Bacteria</taxon>
        <taxon>Bacillati</taxon>
        <taxon>Bacillota</taxon>
        <taxon>Bacilli</taxon>
        <taxon>Bacillales</taxon>
        <taxon>Staphylococcaceae</taxon>
        <taxon>Staphylococcus</taxon>
    </lineage>
</organism>
<dbReference type="AlphaFoldDB" id="A0AAQ0MLA7"/>
<proteinExistence type="predicted"/>
<keyword evidence="3" id="KW-1185">Reference proteome</keyword>
<feature type="transmembrane region" description="Helical" evidence="1">
    <location>
        <begin position="61"/>
        <end position="81"/>
    </location>
</feature>
<keyword evidence="1" id="KW-0812">Transmembrane</keyword>
<keyword evidence="1" id="KW-0472">Membrane</keyword>
<sequence>MNWIVILLITAEILFWVFIILGLISRYVMRREKLGLFFFVLTPVIDLTLVITMSLDLLNGAAATIPHGIAAVYIGVSIAFGKQMIRWADERFKYFVLKTDERPVKITGIKHAKKYLISWIRHVFAYTLGTGLLWIIIGIVGYADNVAALVHVIKLWTLILIIDLLIALSYFIWPRSEKS</sequence>
<protein>
    <recommendedName>
        <fullName evidence="4">Membrane protein YmcC</fullName>
    </recommendedName>
</protein>
<comment type="caution">
    <text evidence="2">The sequence shown here is derived from an EMBL/GenBank/DDBJ whole genome shotgun (WGS) entry which is preliminary data.</text>
</comment>
<evidence type="ECO:0000313" key="3">
    <source>
        <dbReference type="Proteomes" id="UP000269505"/>
    </source>
</evidence>